<reference evidence="2 3" key="1">
    <citation type="submission" date="2020-10" db="EMBL/GenBank/DDBJ databases">
        <title>Connecting structure to function with the recovery of over 1000 high-quality activated sludge metagenome-assembled genomes encoding full-length rRNA genes using long-read sequencing.</title>
        <authorList>
            <person name="Singleton C.M."/>
            <person name="Petriglieri F."/>
            <person name="Kristensen J.M."/>
            <person name="Kirkegaard R.H."/>
            <person name="Michaelsen T.Y."/>
            <person name="Andersen M.H."/>
            <person name="Karst S.M."/>
            <person name="Dueholm M.S."/>
            <person name="Nielsen P.H."/>
            <person name="Albertsen M."/>
        </authorList>
    </citation>
    <scope>NUCLEOTIDE SEQUENCE [LARGE SCALE GENOMIC DNA]</scope>
    <source>
        <strain evidence="2">Fred_18-Q3-R57-64_BAT3C.720</strain>
    </source>
</reference>
<comment type="caution">
    <text evidence="2">The sequence shown here is derived from an EMBL/GenBank/DDBJ whole genome shotgun (WGS) entry which is preliminary data.</text>
</comment>
<evidence type="ECO:0000256" key="1">
    <source>
        <dbReference type="SAM" id="SignalP"/>
    </source>
</evidence>
<evidence type="ECO:0000313" key="2">
    <source>
        <dbReference type="EMBL" id="MBK7956228.1"/>
    </source>
</evidence>
<proteinExistence type="predicted"/>
<feature type="signal peptide" evidence="1">
    <location>
        <begin position="1"/>
        <end position="22"/>
    </location>
</feature>
<keyword evidence="1" id="KW-0732">Signal</keyword>
<accession>A0A935TAV3</accession>
<feature type="chain" id="PRO_5037580877" description="Metal-binding protein" evidence="1">
    <location>
        <begin position="23"/>
        <end position="65"/>
    </location>
</feature>
<protein>
    <recommendedName>
        <fullName evidence="4">Metal-binding protein</fullName>
    </recommendedName>
</protein>
<dbReference type="AlphaFoldDB" id="A0A935TAV3"/>
<name>A0A935TAV3_9PROT</name>
<dbReference type="Proteomes" id="UP000706151">
    <property type="component" value="Unassembled WGS sequence"/>
</dbReference>
<sequence>MTLRFHSLLLVVTALGFGSALAQSAVTVEVFKSPSCGCCGKWVEHLRQNGFRVQSHDVNDIPANR</sequence>
<dbReference type="EMBL" id="JADJOT010000012">
    <property type="protein sequence ID" value="MBK7956228.1"/>
    <property type="molecule type" value="Genomic_DNA"/>
</dbReference>
<evidence type="ECO:0008006" key="4">
    <source>
        <dbReference type="Google" id="ProtNLM"/>
    </source>
</evidence>
<evidence type="ECO:0000313" key="3">
    <source>
        <dbReference type="Proteomes" id="UP000706151"/>
    </source>
</evidence>
<organism evidence="2 3">
    <name type="scientific">Candidatus Accumulibacter affinis</name>
    <dbReference type="NCBI Taxonomy" id="2954384"/>
    <lineage>
        <taxon>Bacteria</taxon>
        <taxon>Pseudomonadati</taxon>
        <taxon>Pseudomonadota</taxon>
        <taxon>Betaproteobacteria</taxon>
        <taxon>Candidatus Accumulibacter</taxon>
    </lineage>
</organism>
<gene>
    <name evidence="2" type="ORF">IPK02_21050</name>
</gene>